<dbReference type="Gene3D" id="3.40.50.720">
    <property type="entry name" value="NAD(P)-binding Rossmann-like Domain"/>
    <property type="match status" value="1"/>
</dbReference>
<dbReference type="SUPFAM" id="SSF53098">
    <property type="entry name" value="Ribonuclease H-like"/>
    <property type="match status" value="1"/>
</dbReference>
<feature type="domain" description="6-phosphogluconate dehydrogenase NADP-binding" evidence="17">
    <location>
        <begin position="9"/>
        <end position="159"/>
    </location>
</feature>
<keyword evidence="9" id="KW-0408">Iron</keyword>
<feature type="region of interest" description="Disordered" evidence="14">
    <location>
        <begin position="573"/>
        <end position="596"/>
    </location>
</feature>
<dbReference type="Pfam" id="PF03446">
    <property type="entry name" value="NAD_binding_2"/>
    <property type="match status" value="1"/>
</dbReference>
<feature type="region of interest" description="Disordered" evidence="14">
    <location>
        <begin position="991"/>
        <end position="1021"/>
    </location>
</feature>
<dbReference type="Gene3D" id="1.10.1040.10">
    <property type="entry name" value="N-(1-d-carboxylethyl)-l-norvaline Dehydrogenase, domain 2"/>
    <property type="match status" value="1"/>
</dbReference>
<dbReference type="GO" id="GO:0016035">
    <property type="term" value="C:zeta DNA polymerase complex"/>
    <property type="evidence" value="ECO:0007669"/>
    <property type="project" value="InterPro"/>
</dbReference>
<gene>
    <name evidence="20" type="primary">REV3</name>
    <name evidence="20" type="ORF">EC973_001937</name>
</gene>
<dbReference type="InterPro" id="IPR008927">
    <property type="entry name" value="6-PGluconate_DH-like_C_sf"/>
</dbReference>
<evidence type="ECO:0000256" key="6">
    <source>
        <dbReference type="ARBA" id="ARBA00022763"/>
    </source>
</evidence>
<keyword evidence="13" id="KW-0238">DNA-binding</keyword>
<dbReference type="InterPro" id="IPR012337">
    <property type="entry name" value="RNaseH-like_sf"/>
</dbReference>
<dbReference type="InterPro" id="IPR006133">
    <property type="entry name" value="DNA-dir_DNA_pol_B_exonuc"/>
</dbReference>
<evidence type="ECO:0000256" key="5">
    <source>
        <dbReference type="ARBA" id="ARBA00022723"/>
    </source>
</evidence>
<dbReference type="InterPro" id="IPR036291">
    <property type="entry name" value="NAD(P)-bd_dom_sf"/>
</dbReference>
<dbReference type="PANTHER" id="PTHR45812">
    <property type="entry name" value="DNA POLYMERASE ZETA CATALYTIC SUBUNIT"/>
    <property type="match status" value="1"/>
</dbReference>
<dbReference type="InterPro" id="IPR006172">
    <property type="entry name" value="DNA-dir_DNA_pol_B"/>
</dbReference>
<dbReference type="InterPro" id="IPR056447">
    <property type="entry name" value="REV3_N"/>
</dbReference>
<evidence type="ECO:0000259" key="19">
    <source>
        <dbReference type="Pfam" id="PF24065"/>
    </source>
</evidence>
<comment type="similarity">
    <text evidence="2 13">Belongs to the DNA polymerase type-B family.</text>
</comment>
<keyword evidence="8 13" id="KW-0239">DNA-directed DNA polymerase</keyword>
<dbReference type="Gene3D" id="1.10.287.690">
    <property type="entry name" value="Helix hairpin bin"/>
    <property type="match status" value="1"/>
</dbReference>
<dbReference type="InterPro" id="IPR043502">
    <property type="entry name" value="DNA/RNA_pol_sf"/>
</dbReference>
<dbReference type="Pfam" id="PF24065">
    <property type="entry name" value="REV3_N"/>
    <property type="match status" value="1"/>
</dbReference>
<feature type="region of interest" description="Disordered" evidence="14">
    <location>
        <begin position="1049"/>
        <end position="1073"/>
    </location>
</feature>
<keyword evidence="6" id="KW-0227">DNA damage</keyword>
<evidence type="ECO:0000256" key="4">
    <source>
        <dbReference type="ARBA" id="ARBA00022695"/>
    </source>
</evidence>
<dbReference type="GO" id="GO:0003677">
    <property type="term" value="F:DNA binding"/>
    <property type="evidence" value="ECO:0007669"/>
    <property type="project" value="UniProtKB-KW"/>
</dbReference>
<dbReference type="PANTHER" id="PTHR45812:SF1">
    <property type="entry name" value="DNA POLYMERASE ZETA CATALYTIC SUBUNIT"/>
    <property type="match status" value="1"/>
</dbReference>
<feature type="region of interest" description="Disordered" evidence="14">
    <location>
        <begin position="753"/>
        <end position="785"/>
    </location>
</feature>
<comment type="caution">
    <text evidence="20">The sequence shown here is derived from an EMBL/GenBank/DDBJ whole genome shotgun (WGS) entry which is preliminary data.</text>
</comment>
<feature type="region of interest" description="Disordered" evidence="14">
    <location>
        <begin position="913"/>
        <end position="944"/>
    </location>
</feature>
<dbReference type="GO" id="GO:0000724">
    <property type="term" value="P:double-strand break repair via homologous recombination"/>
    <property type="evidence" value="ECO:0007669"/>
    <property type="project" value="TreeGrafter"/>
</dbReference>
<feature type="domain" description="DNA-directed DNA polymerase family B multifunctional" evidence="15">
    <location>
        <begin position="1430"/>
        <end position="1844"/>
    </location>
</feature>
<feature type="compositionally biased region" description="Basic and acidic residues" evidence="14">
    <location>
        <begin position="1001"/>
        <end position="1011"/>
    </location>
</feature>
<dbReference type="GO" id="GO:0042276">
    <property type="term" value="P:error-prone translesion synthesis"/>
    <property type="evidence" value="ECO:0007669"/>
    <property type="project" value="TreeGrafter"/>
</dbReference>
<evidence type="ECO:0000259" key="18">
    <source>
        <dbReference type="Pfam" id="PF24055"/>
    </source>
</evidence>
<dbReference type="Pfam" id="PF24055">
    <property type="entry name" value="POL3_N"/>
    <property type="match status" value="1"/>
</dbReference>
<dbReference type="SMART" id="SM00486">
    <property type="entry name" value="POLBc"/>
    <property type="match status" value="1"/>
</dbReference>
<dbReference type="PRINTS" id="PR00106">
    <property type="entry name" value="DNAPOLB"/>
</dbReference>
<dbReference type="GO" id="GO:0050661">
    <property type="term" value="F:NADP binding"/>
    <property type="evidence" value="ECO:0007669"/>
    <property type="project" value="InterPro"/>
</dbReference>
<evidence type="ECO:0000259" key="15">
    <source>
        <dbReference type="Pfam" id="PF00136"/>
    </source>
</evidence>
<dbReference type="Gene3D" id="1.10.132.60">
    <property type="entry name" value="DNA polymerase family B, C-terminal domain"/>
    <property type="match status" value="1"/>
</dbReference>
<dbReference type="Gene3D" id="3.30.420.10">
    <property type="entry name" value="Ribonuclease H-like superfamily/Ribonuclease H"/>
    <property type="match status" value="1"/>
</dbReference>
<evidence type="ECO:0000256" key="8">
    <source>
        <dbReference type="ARBA" id="ARBA00022932"/>
    </source>
</evidence>
<dbReference type="Pfam" id="PF03104">
    <property type="entry name" value="DNA_pol_B_exo1"/>
    <property type="match status" value="1"/>
</dbReference>
<dbReference type="SUPFAM" id="SSF51735">
    <property type="entry name" value="NAD(P)-binding Rossmann-fold domains"/>
    <property type="match status" value="1"/>
</dbReference>
<dbReference type="InterPro" id="IPR030559">
    <property type="entry name" value="PolZ_Rev3"/>
</dbReference>
<evidence type="ECO:0000256" key="13">
    <source>
        <dbReference type="RuleBase" id="RU000442"/>
    </source>
</evidence>
<dbReference type="Gene3D" id="3.30.342.10">
    <property type="entry name" value="DNA Polymerase, chain B, domain 1"/>
    <property type="match status" value="1"/>
</dbReference>
<proteinExistence type="inferred from homology"/>
<feature type="domain" description="DNA polymerase zeta catalytic subunit N-terminal" evidence="19">
    <location>
        <begin position="291"/>
        <end position="338"/>
    </location>
</feature>
<accession>A0A8H7BXU4</accession>
<dbReference type="Gene3D" id="3.90.1600.10">
    <property type="entry name" value="Palm domain of DNA polymerase"/>
    <property type="match status" value="1"/>
</dbReference>
<dbReference type="SUPFAM" id="SSF48179">
    <property type="entry name" value="6-phosphogluconate dehydrogenase C-terminal domain-like"/>
    <property type="match status" value="1"/>
</dbReference>
<keyword evidence="10" id="KW-0411">Iron-sulfur</keyword>
<evidence type="ECO:0000259" key="16">
    <source>
        <dbReference type="Pfam" id="PF03104"/>
    </source>
</evidence>
<evidence type="ECO:0000256" key="11">
    <source>
        <dbReference type="ARBA" id="ARBA00023204"/>
    </source>
</evidence>
<evidence type="ECO:0000256" key="3">
    <source>
        <dbReference type="ARBA" id="ARBA00022679"/>
    </source>
</evidence>
<organism evidence="20 21">
    <name type="scientific">Apophysomyces ossiformis</name>
    <dbReference type="NCBI Taxonomy" id="679940"/>
    <lineage>
        <taxon>Eukaryota</taxon>
        <taxon>Fungi</taxon>
        <taxon>Fungi incertae sedis</taxon>
        <taxon>Mucoromycota</taxon>
        <taxon>Mucoromycotina</taxon>
        <taxon>Mucoromycetes</taxon>
        <taxon>Mucorales</taxon>
        <taxon>Mucorineae</taxon>
        <taxon>Mucoraceae</taxon>
        <taxon>Apophysomyces</taxon>
    </lineage>
</organism>
<dbReference type="InterPro" id="IPR013328">
    <property type="entry name" value="6PGD_dom2"/>
</dbReference>
<dbReference type="CDD" id="cd05778">
    <property type="entry name" value="DNA_polB_zeta_exo"/>
    <property type="match status" value="1"/>
</dbReference>
<dbReference type="EC" id="2.7.7.7" evidence="13"/>
<dbReference type="GO" id="GO:0051536">
    <property type="term" value="F:iron-sulfur cluster binding"/>
    <property type="evidence" value="ECO:0007669"/>
    <property type="project" value="UniProtKB-KW"/>
</dbReference>
<dbReference type="Proteomes" id="UP000605846">
    <property type="component" value="Unassembled WGS sequence"/>
</dbReference>
<dbReference type="InterPro" id="IPR006115">
    <property type="entry name" value="6PGDH_NADP-bd"/>
</dbReference>
<evidence type="ECO:0000313" key="20">
    <source>
        <dbReference type="EMBL" id="KAF7730556.1"/>
    </source>
</evidence>
<dbReference type="GO" id="GO:0005634">
    <property type="term" value="C:nucleus"/>
    <property type="evidence" value="ECO:0007669"/>
    <property type="project" value="TreeGrafter"/>
</dbReference>
<dbReference type="GO" id="GO:0046872">
    <property type="term" value="F:metal ion binding"/>
    <property type="evidence" value="ECO:0007669"/>
    <property type="project" value="UniProtKB-KW"/>
</dbReference>
<dbReference type="InterPro" id="IPR023211">
    <property type="entry name" value="DNA_pol_palm_dom_sf"/>
</dbReference>
<dbReference type="FunFam" id="3.30.420.10:FF:000024">
    <property type="entry name" value="DNA polymerase zeta catalytic subunit"/>
    <property type="match status" value="1"/>
</dbReference>
<keyword evidence="7" id="KW-0862">Zinc</keyword>
<evidence type="ECO:0000256" key="12">
    <source>
        <dbReference type="ARBA" id="ARBA00049244"/>
    </source>
</evidence>
<evidence type="ECO:0000256" key="14">
    <source>
        <dbReference type="SAM" id="MobiDB-lite"/>
    </source>
</evidence>
<dbReference type="InterPro" id="IPR042087">
    <property type="entry name" value="DNA_pol_B_thumb"/>
</dbReference>
<evidence type="ECO:0000256" key="1">
    <source>
        <dbReference type="ARBA" id="ARBA00001966"/>
    </source>
</evidence>
<feature type="compositionally biased region" description="Basic and acidic residues" evidence="14">
    <location>
        <begin position="771"/>
        <end position="785"/>
    </location>
</feature>
<evidence type="ECO:0000256" key="2">
    <source>
        <dbReference type="ARBA" id="ARBA00005755"/>
    </source>
</evidence>
<evidence type="ECO:0000256" key="10">
    <source>
        <dbReference type="ARBA" id="ARBA00023014"/>
    </source>
</evidence>
<dbReference type="CDD" id="cd05534">
    <property type="entry name" value="POLBc_zeta"/>
    <property type="match status" value="1"/>
</dbReference>
<dbReference type="OrthoDB" id="2414538at2759"/>
<dbReference type="EMBL" id="JABAYA010000015">
    <property type="protein sequence ID" value="KAF7730556.1"/>
    <property type="molecule type" value="Genomic_DNA"/>
</dbReference>
<feature type="domain" description="DNA polymerase delta/zeta catalytic subunit N-terminal" evidence="18">
    <location>
        <begin position="339"/>
        <end position="419"/>
    </location>
</feature>
<keyword evidence="13" id="KW-0235">DNA replication</keyword>
<keyword evidence="11" id="KW-0234">DNA repair</keyword>
<evidence type="ECO:0000259" key="17">
    <source>
        <dbReference type="Pfam" id="PF03446"/>
    </source>
</evidence>
<dbReference type="InterPro" id="IPR036397">
    <property type="entry name" value="RNaseH_sf"/>
</dbReference>
<dbReference type="FunFam" id="1.10.287.690:FF:000002">
    <property type="entry name" value="DNA polymerase zeta"/>
    <property type="match status" value="1"/>
</dbReference>
<dbReference type="InterPro" id="IPR056435">
    <property type="entry name" value="DPOD/Z_N"/>
</dbReference>
<keyword evidence="4 13" id="KW-0548">Nucleotidyltransferase</keyword>
<feature type="compositionally biased region" description="Polar residues" evidence="14">
    <location>
        <begin position="930"/>
        <end position="944"/>
    </location>
</feature>
<keyword evidence="5" id="KW-0479">Metal-binding</keyword>
<dbReference type="InterPro" id="IPR017964">
    <property type="entry name" value="DNA-dir_DNA_pol_B_CS"/>
</dbReference>
<keyword evidence="3 13" id="KW-0808">Transferase</keyword>
<evidence type="ECO:0000313" key="21">
    <source>
        <dbReference type="Proteomes" id="UP000605846"/>
    </source>
</evidence>
<protein>
    <recommendedName>
        <fullName evidence="13">DNA polymerase</fullName>
        <ecNumber evidence="13">2.7.7.7</ecNumber>
    </recommendedName>
</protein>
<dbReference type="GO" id="GO:0006260">
    <property type="term" value="P:DNA replication"/>
    <property type="evidence" value="ECO:0007669"/>
    <property type="project" value="UniProtKB-KW"/>
</dbReference>
<dbReference type="PROSITE" id="PS00116">
    <property type="entry name" value="DNA_POLYMERASE_B"/>
    <property type="match status" value="1"/>
</dbReference>
<comment type="catalytic activity">
    <reaction evidence="12 13">
        <text>DNA(n) + a 2'-deoxyribonucleoside 5'-triphosphate = DNA(n+1) + diphosphate</text>
        <dbReference type="Rhea" id="RHEA:22508"/>
        <dbReference type="Rhea" id="RHEA-COMP:17339"/>
        <dbReference type="Rhea" id="RHEA-COMP:17340"/>
        <dbReference type="ChEBI" id="CHEBI:33019"/>
        <dbReference type="ChEBI" id="CHEBI:61560"/>
        <dbReference type="ChEBI" id="CHEBI:173112"/>
        <dbReference type="EC" id="2.7.7.7"/>
    </reaction>
</comment>
<evidence type="ECO:0000256" key="7">
    <source>
        <dbReference type="ARBA" id="ARBA00022833"/>
    </source>
</evidence>
<reference evidence="20" key="1">
    <citation type="submission" date="2020-01" db="EMBL/GenBank/DDBJ databases">
        <title>Genome Sequencing of Three Apophysomyces-Like Fungal Strains Confirms a Novel Fungal Genus in the Mucoromycota with divergent Burkholderia-like Endosymbiotic Bacteria.</title>
        <authorList>
            <person name="Stajich J.E."/>
            <person name="Macias A.M."/>
            <person name="Carter-House D."/>
            <person name="Lovett B."/>
            <person name="Kasson L.R."/>
            <person name="Berry K."/>
            <person name="Grigoriev I."/>
            <person name="Chang Y."/>
            <person name="Spatafora J."/>
            <person name="Kasson M.T."/>
        </authorList>
    </citation>
    <scope>NUCLEOTIDE SEQUENCE</scope>
    <source>
        <strain evidence="20">NRRL A-21654</strain>
    </source>
</reference>
<dbReference type="InterPro" id="IPR006134">
    <property type="entry name" value="DNA-dir_DNA_pol_B_multi_dom"/>
</dbReference>
<name>A0A8H7BXU4_9FUNG</name>
<sequence length="1848" mass="210062">MLGNPTRQCAYIGLGAMGAPISGHIADHLEESGYPPLLVYNRTKAKAIDVQKSHKVIVAESVEACARSDIIFSCLFDDKAVEETIDKLLRANLRPGTIFVDQSTISPTTATRICEKTAAANVHYVASPILGPPSKAASADLTVLIAGSFSARSVVIPLLIPVIGKKHVEIGDDPSDSLRLKLCGNMLFSGILLSLTESLTLAEASGLSQDRFQELVQLLFPNSLFSLYSDKMIKQTYYSQIDFPISGAQKDVGHMVSLAKSVRTPAIVAETFLQHLTKVRDQKGDIDITGVIENHYLAEPGPLDRHFCPFGEALLRKVPVIRIFGSTPGGQKACMHVHQVYPYFFVPYTLESEDSDQILHDIYQFGLSLNQALSLAQGKTTTINDGQYIAAIMLVKGVPFYGYYAGYQTFLKIYLLNPGDKKHAMDILQSGAVMATSYQPYEAHIPFELQFMMDYNLYGMDWVHVAEEGGDMTLKFRKPLMEEPKAKYLSQSYSYSADHPLYTAETVSPDRQSEQERSSYCELELDITVGSILNRRSLKERDIHTVIGKESKLDIDHEKLVSSLATIWMDERKRRESRGDPPISSQRIPEERMPDNTWSNEADLRAMIQNMIEREANLSAEVQKTFPNVVTAFHAVDALYRSAEQPDGNEQNAFPSSSCDIRKDRYKYSALEDKFILSKVMATPSRYRDLAETIMTQVDRHIINSPSFLENEISEQQEELLAMLEEEDGKRQLENEDEQEGEEEKEISQWIKEPSLHEPSSLQRPHLTVNYDHDSDYDHEEPLFRPRKLDFDTEIARQEQISRSHVQPVRGLDDTFFNDLGVSEIPPSPSNRAKRRRANIPQYDGAVDDDNHLGESGDISVPDLEKLRKSLKRAWTGKSENEEQEKLRRLKLSIHVENNSRIANTLEEYYSSLDNDCDSDTERKEEDDIQSSSKNIGSLSQTSNYRGYGTPLSSYCVYEPEQLRHINHPMPEASLNADISEEPKYSTDILQRSSELDGLDDYTRSNLERRNTASSNEETPAYFTRSIQEMWSPIAEDREKRDSFYVKPPVPLSPTEEHKCIRDPGQQRTPPMNKSRKYIYNQAPPTVAKPAATYQEPYYSNPKDVPSFSKTTSGKGLKVLSKSAQHLQKQDENAGIETAIDQNLWKTSRIKTWSLAEQPPTVREVNEWLKESTGEREKKRINRQSQLDASYLTNSYDFRYSLSKPKAKTTRIRDYLELFSLEIHASNGFQEGYHVGIIATHDIDISKVGIHDVDITYVENEENLIHTLIDKVRLYDPDLLVGYELHNSSWGYVIERGEVYDINVINDLSRVSISANTINYDQWGFRKASVFRVTGRHMMNIWRLMRSEIDLTSYTFENIAYHVLHHRYWIRMPHYSQDILTKWYTAGPAVSRYRLFRYYLDRVQMNLDILDVSEVVNRTSESARVFGVDFYSVITRGSQFKVESVMFRIAKPENYMLITPSRKQVGQQRAIECLPMIMEPASQFYSSPLLVLDFQSLYPSIMIAFSTCLGKVRAPGDSTKFGIGNLDLPEGLLGVLKDYLTVSPNGIIYVKTSIREGVLGRMLTEVLDTRVMVKSSMKNYQDDKGLLRKLDARQLTLKYIANVTYGYTSATYSGRMPAVEIADSIVETGRKTLEKAIKVIEQTEKWGAKVVYGDTDSVFVYLPGKTRDEAFAIGDEIAATVTKMNPAPVKLKFEKVYHPCVLLAKKRYVGFKYEKPTDETPEFEAKGIETVRRDGTPATQKILKACLKILFKTQDMSELKQYLYQQWTKILSNRVPLRDFIIAKEVRLGSYSTQGLPHGAQVALAKMSIDPRTEPQYGERVPYVVVYRGPNAKLKEKVVRPEALLWNT</sequence>
<dbReference type="GO" id="GO:0003887">
    <property type="term" value="F:DNA-directed DNA polymerase activity"/>
    <property type="evidence" value="ECO:0007669"/>
    <property type="project" value="UniProtKB-KW"/>
</dbReference>
<keyword evidence="21" id="KW-1185">Reference proteome</keyword>
<feature type="domain" description="DNA-directed DNA polymerase family B exonuclease" evidence="16">
    <location>
        <begin position="1242"/>
        <end position="1358"/>
    </location>
</feature>
<dbReference type="SUPFAM" id="SSF56672">
    <property type="entry name" value="DNA/RNA polymerases"/>
    <property type="match status" value="1"/>
</dbReference>
<evidence type="ECO:0000256" key="9">
    <source>
        <dbReference type="ARBA" id="ARBA00023004"/>
    </source>
</evidence>
<dbReference type="Pfam" id="PF00136">
    <property type="entry name" value="DNA_pol_B"/>
    <property type="match status" value="1"/>
</dbReference>
<comment type="cofactor">
    <cofactor evidence="1">
        <name>[4Fe-4S] cluster</name>
        <dbReference type="ChEBI" id="CHEBI:49883"/>
    </cofactor>
</comment>